<feature type="compositionally biased region" description="Gly residues" evidence="2">
    <location>
        <begin position="87"/>
        <end position="101"/>
    </location>
</feature>
<evidence type="ECO:0000256" key="2">
    <source>
        <dbReference type="SAM" id="MobiDB-lite"/>
    </source>
</evidence>
<feature type="domain" description="OmpA-like" evidence="3">
    <location>
        <begin position="107"/>
        <end position="217"/>
    </location>
</feature>
<evidence type="ECO:0000256" key="1">
    <source>
        <dbReference type="PROSITE-ProRule" id="PRU00473"/>
    </source>
</evidence>
<feature type="region of interest" description="Disordered" evidence="2">
    <location>
        <begin position="22"/>
        <end position="103"/>
    </location>
</feature>
<name>A0ABT5SYA9_9PSEU</name>
<dbReference type="Pfam" id="PF00691">
    <property type="entry name" value="OmpA"/>
    <property type="match status" value="1"/>
</dbReference>
<reference evidence="4 5" key="1">
    <citation type="submission" date="2023-02" db="EMBL/GenBank/DDBJ databases">
        <title>Genome sequencing required for Actinomycetospora new species description.</title>
        <authorList>
            <person name="Saimee Y."/>
            <person name="Duangmal K."/>
        </authorList>
    </citation>
    <scope>NUCLEOTIDE SEQUENCE [LARGE SCALE GENOMIC DNA]</scope>
    <source>
        <strain evidence="4 5">DW7H6</strain>
    </source>
</reference>
<dbReference type="PANTHER" id="PTHR30329:SF21">
    <property type="entry name" value="LIPOPROTEIN YIAD-RELATED"/>
    <property type="match status" value="1"/>
</dbReference>
<dbReference type="Gene3D" id="3.30.1330.60">
    <property type="entry name" value="OmpA-like domain"/>
    <property type="match status" value="1"/>
</dbReference>
<evidence type="ECO:0000313" key="5">
    <source>
        <dbReference type="Proteomes" id="UP001300763"/>
    </source>
</evidence>
<keyword evidence="1" id="KW-0472">Membrane</keyword>
<proteinExistence type="predicted"/>
<gene>
    <name evidence="4" type="ORF">PGB27_21055</name>
</gene>
<evidence type="ECO:0000259" key="3">
    <source>
        <dbReference type="PROSITE" id="PS51123"/>
    </source>
</evidence>
<organism evidence="4 5">
    <name type="scientific">Actinomycetospora lemnae</name>
    <dbReference type="NCBI Taxonomy" id="3019891"/>
    <lineage>
        <taxon>Bacteria</taxon>
        <taxon>Bacillati</taxon>
        <taxon>Actinomycetota</taxon>
        <taxon>Actinomycetes</taxon>
        <taxon>Pseudonocardiales</taxon>
        <taxon>Pseudonocardiaceae</taxon>
        <taxon>Actinomycetospora</taxon>
    </lineage>
</organism>
<dbReference type="PROSITE" id="PS51123">
    <property type="entry name" value="OMPA_2"/>
    <property type="match status" value="1"/>
</dbReference>
<dbReference type="CDD" id="cd07185">
    <property type="entry name" value="OmpA_C-like"/>
    <property type="match status" value="1"/>
</dbReference>
<feature type="compositionally biased region" description="Low complexity" evidence="2">
    <location>
        <begin position="71"/>
        <end position="86"/>
    </location>
</feature>
<dbReference type="PANTHER" id="PTHR30329">
    <property type="entry name" value="STATOR ELEMENT OF FLAGELLAR MOTOR COMPLEX"/>
    <property type="match status" value="1"/>
</dbReference>
<dbReference type="Proteomes" id="UP001300763">
    <property type="component" value="Unassembled WGS sequence"/>
</dbReference>
<dbReference type="InterPro" id="IPR036737">
    <property type="entry name" value="OmpA-like_sf"/>
</dbReference>
<protein>
    <submittedName>
        <fullName evidence="4">OmpA family protein</fullName>
    </submittedName>
</protein>
<comment type="caution">
    <text evidence="4">The sequence shown here is derived from an EMBL/GenBank/DDBJ whole genome shotgun (WGS) entry which is preliminary data.</text>
</comment>
<sequence length="217" mass="20387">MLALLALVVIGLILLLTSRCGPEGSGPPPGQAGAPGASGQAAPGAPGAGVPGQAPPAGPAPGAAAPGGAGAPAAGAPGAAGVPEGSGTPGGAGAPGNGGGDPAAVSARVQEILAASPVTFRPDSPELTAAGARTVDQVAEELAGAPNARVTVTGYTAPVSRGIGPAAQPLSDQRAQAVAERLGREGVDPGRIEARGAADSNPRPDVAESRRVEITVS</sequence>
<keyword evidence="5" id="KW-1185">Reference proteome</keyword>
<feature type="compositionally biased region" description="Low complexity" evidence="2">
    <location>
        <begin position="31"/>
        <end position="45"/>
    </location>
</feature>
<dbReference type="InterPro" id="IPR006665">
    <property type="entry name" value="OmpA-like"/>
</dbReference>
<dbReference type="SUPFAM" id="SSF103088">
    <property type="entry name" value="OmpA-like"/>
    <property type="match status" value="1"/>
</dbReference>
<accession>A0ABT5SYA9</accession>
<evidence type="ECO:0000313" key="4">
    <source>
        <dbReference type="EMBL" id="MDD7967837.1"/>
    </source>
</evidence>
<feature type="compositionally biased region" description="Basic and acidic residues" evidence="2">
    <location>
        <begin position="205"/>
        <end position="217"/>
    </location>
</feature>
<feature type="compositionally biased region" description="Basic and acidic residues" evidence="2">
    <location>
        <begin position="181"/>
        <end position="196"/>
    </location>
</feature>
<dbReference type="EMBL" id="JAQZAO010000009">
    <property type="protein sequence ID" value="MDD7967837.1"/>
    <property type="molecule type" value="Genomic_DNA"/>
</dbReference>
<dbReference type="InterPro" id="IPR050330">
    <property type="entry name" value="Bact_OuterMem_StrucFunc"/>
</dbReference>
<dbReference type="RefSeq" id="WP_274202356.1">
    <property type="nucleotide sequence ID" value="NZ_JAQZAO010000009.1"/>
</dbReference>
<feature type="region of interest" description="Disordered" evidence="2">
    <location>
        <begin position="181"/>
        <end position="217"/>
    </location>
</feature>